<evidence type="ECO:0000256" key="5">
    <source>
        <dbReference type="ARBA" id="ARBA00023136"/>
    </source>
</evidence>
<keyword evidence="5" id="KW-0472">Membrane</keyword>
<feature type="signal peptide" evidence="9">
    <location>
        <begin position="1"/>
        <end position="30"/>
    </location>
</feature>
<dbReference type="InterPro" id="IPR016364">
    <property type="entry name" value="Surface_antigen_Rickettsia"/>
</dbReference>
<dbReference type="InterPro" id="IPR032635">
    <property type="entry name" value="Anti_2"/>
</dbReference>
<accession>A0ABU0MTX3</accession>
<dbReference type="InterPro" id="IPR051407">
    <property type="entry name" value="Bact_OM_lipoprot/Surf_antigen"/>
</dbReference>
<dbReference type="Proteomes" id="UP001244552">
    <property type="component" value="Unassembled WGS sequence"/>
</dbReference>
<evidence type="ECO:0000256" key="2">
    <source>
        <dbReference type="ARBA" id="ARBA00008681"/>
    </source>
</evidence>
<comment type="similarity">
    <text evidence="2">Belongs to the rickettsiale 17 kDa surface antigen family.</text>
</comment>
<reference evidence="12 13" key="1">
    <citation type="submission" date="2023-07" db="EMBL/GenBank/DDBJ databases">
        <title>Genomic Encyclopedia of Type Strains, Phase IV (KMG-IV): sequencing the most valuable type-strain genomes for metagenomic binning, comparative biology and taxonomic classification.</title>
        <authorList>
            <person name="Goeker M."/>
        </authorList>
    </citation>
    <scope>NUCLEOTIDE SEQUENCE [LARGE SCALE GENOMIC DNA]</scope>
    <source>
        <strain evidence="12 13">DSM 19922</strain>
    </source>
</reference>
<dbReference type="PIRSF" id="PIRSF002721">
    <property type="entry name" value="Surface_antigen_Rickettsia"/>
    <property type="match status" value="1"/>
</dbReference>
<dbReference type="EMBL" id="JAUSVU010000033">
    <property type="protein sequence ID" value="MDQ0536871.1"/>
    <property type="molecule type" value="Genomic_DNA"/>
</dbReference>
<comment type="subcellular location">
    <subcellularLocation>
        <location evidence="1">Cell outer membrane</location>
        <topology evidence="1">Lipid-anchor</topology>
    </subcellularLocation>
</comment>
<feature type="compositionally biased region" description="Polar residues" evidence="8">
    <location>
        <begin position="105"/>
        <end position="135"/>
    </location>
</feature>
<dbReference type="RefSeq" id="WP_209990276.1">
    <property type="nucleotide sequence ID" value="NZ_JAGINO010000033.1"/>
</dbReference>
<evidence type="ECO:0000256" key="7">
    <source>
        <dbReference type="ARBA" id="ARBA00023288"/>
    </source>
</evidence>
<feature type="region of interest" description="Disordered" evidence="8">
    <location>
        <begin position="92"/>
        <end position="135"/>
    </location>
</feature>
<feature type="chain" id="PRO_5047100194" description="17 kDa surface antigen" evidence="9">
    <location>
        <begin position="31"/>
        <end position="170"/>
    </location>
</feature>
<organism evidence="12 13">
    <name type="scientific">Azospirillum picis</name>
    <dbReference type="NCBI Taxonomy" id="488438"/>
    <lineage>
        <taxon>Bacteria</taxon>
        <taxon>Pseudomonadati</taxon>
        <taxon>Pseudomonadota</taxon>
        <taxon>Alphaproteobacteria</taxon>
        <taxon>Rhodospirillales</taxon>
        <taxon>Azospirillaceae</taxon>
        <taxon>Azospirillum</taxon>
    </lineage>
</organism>
<keyword evidence="7" id="KW-0449">Lipoprotein</keyword>
<evidence type="ECO:0000256" key="4">
    <source>
        <dbReference type="ARBA" id="ARBA00022729"/>
    </source>
</evidence>
<dbReference type="PANTHER" id="PTHR35603">
    <property type="match status" value="1"/>
</dbReference>
<evidence type="ECO:0000313" key="12">
    <source>
        <dbReference type="EMBL" id="MDQ0536871.1"/>
    </source>
</evidence>
<gene>
    <name evidence="12" type="ORF">QO018_005769</name>
</gene>
<protein>
    <recommendedName>
        <fullName evidence="3">17 kDa surface antigen</fullName>
    </recommendedName>
</protein>
<evidence type="ECO:0000259" key="11">
    <source>
        <dbReference type="Pfam" id="PF16998"/>
    </source>
</evidence>
<evidence type="ECO:0000256" key="8">
    <source>
        <dbReference type="SAM" id="MobiDB-lite"/>
    </source>
</evidence>
<evidence type="ECO:0000313" key="13">
    <source>
        <dbReference type="Proteomes" id="UP001244552"/>
    </source>
</evidence>
<keyword evidence="6" id="KW-0564">Palmitate</keyword>
<proteinExistence type="inferred from homology"/>
<sequence length="170" mass="17399">MRTAPSHSPNRLRTAAAAVVATMAALPLGACQNTSLGNMNTTETVGTLGGAVAGGLLGSRFGGGSGKLATTAIGTLLGAYAGQQLTRHFTSADQNRASDAEERAVSSNQTITWNNPQSGNSGTIQPQRTYQGSSGQTCRDYTHSVVIDGSTQAARGTACQQPDGTWKLIS</sequence>
<keyword evidence="13" id="KW-1185">Reference proteome</keyword>
<dbReference type="PANTHER" id="PTHR35603:SF2">
    <property type="entry name" value="OUTER MEMBRANE LIPOPROTEIN"/>
    <property type="match status" value="1"/>
</dbReference>
<feature type="domain" description="Surface antigen" evidence="11">
    <location>
        <begin position="91"/>
        <end position="169"/>
    </location>
</feature>
<dbReference type="Pfam" id="PF16998">
    <property type="entry name" value="17kDa_Anti_2"/>
    <property type="match status" value="1"/>
</dbReference>
<evidence type="ECO:0000256" key="9">
    <source>
        <dbReference type="SAM" id="SignalP"/>
    </source>
</evidence>
<evidence type="ECO:0000256" key="3">
    <source>
        <dbReference type="ARBA" id="ARBA00015281"/>
    </source>
</evidence>
<keyword evidence="4 9" id="KW-0732">Signal</keyword>
<evidence type="ECO:0000256" key="1">
    <source>
        <dbReference type="ARBA" id="ARBA00004459"/>
    </source>
</evidence>
<name>A0ABU0MTX3_9PROT</name>
<feature type="domain" description="Glycine zipper 2TM" evidence="10">
    <location>
        <begin position="45"/>
        <end position="84"/>
    </location>
</feature>
<comment type="caution">
    <text evidence="12">The sequence shown here is derived from an EMBL/GenBank/DDBJ whole genome shotgun (WGS) entry which is preliminary data.</text>
</comment>
<dbReference type="InterPro" id="IPR008816">
    <property type="entry name" value="Gly_zipper_2TM_dom"/>
</dbReference>
<evidence type="ECO:0000256" key="6">
    <source>
        <dbReference type="ARBA" id="ARBA00023139"/>
    </source>
</evidence>
<dbReference type="Pfam" id="PF05433">
    <property type="entry name" value="Rick_17kDa_Anti"/>
    <property type="match status" value="1"/>
</dbReference>
<evidence type="ECO:0000259" key="10">
    <source>
        <dbReference type="Pfam" id="PF05433"/>
    </source>
</evidence>